<keyword evidence="14" id="KW-0472">Membrane</keyword>
<evidence type="ECO:0000256" key="13">
    <source>
        <dbReference type="SAM" id="MobiDB-lite"/>
    </source>
</evidence>
<evidence type="ECO:0000313" key="18">
    <source>
        <dbReference type="Proteomes" id="UP001152799"/>
    </source>
</evidence>
<evidence type="ECO:0000256" key="9">
    <source>
        <dbReference type="ARBA" id="ARBA00022842"/>
    </source>
</evidence>
<comment type="similarity">
    <text evidence="3">Belongs to the mab-21 family.</text>
</comment>
<gene>
    <name evidence="17" type="ORF">CEUTPL_LOCUS13019</name>
</gene>
<feature type="compositionally biased region" description="Acidic residues" evidence="13">
    <location>
        <begin position="382"/>
        <end position="396"/>
    </location>
</feature>
<keyword evidence="4" id="KW-0808">Transferase</keyword>
<dbReference type="Gene3D" id="3.30.460.90">
    <property type="match status" value="1"/>
</dbReference>
<evidence type="ECO:0008006" key="19">
    <source>
        <dbReference type="Google" id="ProtNLM"/>
    </source>
</evidence>
<dbReference type="GO" id="GO:0005524">
    <property type="term" value="F:ATP binding"/>
    <property type="evidence" value="ECO:0007669"/>
    <property type="project" value="UniProtKB-KW"/>
</dbReference>
<name>A0A9N9MVZ3_9CUCU</name>
<evidence type="ECO:0000256" key="11">
    <source>
        <dbReference type="ARBA" id="ARBA00023211"/>
    </source>
</evidence>
<evidence type="ECO:0000256" key="4">
    <source>
        <dbReference type="ARBA" id="ARBA00022679"/>
    </source>
</evidence>
<keyword evidence="11" id="KW-0464">Manganese</keyword>
<organism evidence="17 18">
    <name type="scientific">Ceutorhynchus assimilis</name>
    <name type="common">cabbage seed weevil</name>
    <dbReference type="NCBI Taxonomy" id="467358"/>
    <lineage>
        <taxon>Eukaryota</taxon>
        <taxon>Metazoa</taxon>
        <taxon>Ecdysozoa</taxon>
        <taxon>Arthropoda</taxon>
        <taxon>Hexapoda</taxon>
        <taxon>Insecta</taxon>
        <taxon>Pterygota</taxon>
        <taxon>Neoptera</taxon>
        <taxon>Endopterygota</taxon>
        <taxon>Coleoptera</taxon>
        <taxon>Polyphaga</taxon>
        <taxon>Cucujiformia</taxon>
        <taxon>Curculionidae</taxon>
        <taxon>Ceutorhynchinae</taxon>
        <taxon>Ceutorhynchus</taxon>
    </lineage>
</organism>
<evidence type="ECO:0000256" key="1">
    <source>
        <dbReference type="ARBA" id="ARBA00001936"/>
    </source>
</evidence>
<dbReference type="GO" id="GO:0016779">
    <property type="term" value="F:nucleotidyltransferase activity"/>
    <property type="evidence" value="ECO:0007669"/>
    <property type="project" value="UniProtKB-KW"/>
</dbReference>
<evidence type="ECO:0000256" key="14">
    <source>
        <dbReference type="SAM" id="Phobius"/>
    </source>
</evidence>
<dbReference type="GO" id="GO:0005525">
    <property type="term" value="F:GTP binding"/>
    <property type="evidence" value="ECO:0007669"/>
    <property type="project" value="UniProtKB-KW"/>
</dbReference>
<keyword evidence="9" id="KW-0460">Magnesium</keyword>
<evidence type="ECO:0000256" key="10">
    <source>
        <dbReference type="ARBA" id="ARBA00023134"/>
    </source>
</evidence>
<keyword evidence="5" id="KW-0548">Nucleotidyltransferase</keyword>
<feature type="region of interest" description="Disordered" evidence="13">
    <location>
        <begin position="382"/>
        <end position="437"/>
    </location>
</feature>
<evidence type="ECO:0000256" key="6">
    <source>
        <dbReference type="ARBA" id="ARBA00022723"/>
    </source>
</evidence>
<reference evidence="17" key="1">
    <citation type="submission" date="2022-01" db="EMBL/GenBank/DDBJ databases">
        <authorList>
            <person name="King R."/>
        </authorList>
    </citation>
    <scope>NUCLEOTIDE SEQUENCE</scope>
</reference>
<comment type="cofactor">
    <cofactor evidence="2">
        <name>Mg(2+)</name>
        <dbReference type="ChEBI" id="CHEBI:18420"/>
    </cofactor>
</comment>
<evidence type="ECO:0000256" key="8">
    <source>
        <dbReference type="ARBA" id="ARBA00022840"/>
    </source>
</evidence>
<dbReference type="Pfam" id="PF20266">
    <property type="entry name" value="Mab-21_C"/>
    <property type="match status" value="1"/>
</dbReference>
<keyword evidence="12" id="KW-0175">Coiled coil</keyword>
<dbReference type="OrthoDB" id="6054650at2759"/>
<dbReference type="SMART" id="SM01265">
    <property type="entry name" value="Mab-21"/>
    <property type="match status" value="1"/>
</dbReference>
<evidence type="ECO:0000256" key="2">
    <source>
        <dbReference type="ARBA" id="ARBA00001946"/>
    </source>
</evidence>
<evidence type="ECO:0000313" key="17">
    <source>
        <dbReference type="EMBL" id="CAG9772613.1"/>
    </source>
</evidence>
<evidence type="ECO:0000256" key="3">
    <source>
        <dbReference type="ARBA" id="ARBA00008307"/>
    </source>
</evidence>
<keyword evidence="14" id="KW-1133">Transmembrane helix</keyword>
<evidence type="ECO:0000256" key="7">
    <source>
        <dbReference type="ARBA" id="ARBA00022741"/>
    </source>
</evidence>
<protein>
    <recommendedName>
        <fullName evidence="19">Mab-21-like nucleotidyltransferase domain-containing protein</fullName>
    </recommendedName>
</protein>
<dbReference type="Pfam" id="PF03281">
    <property type="entry name" value="Mab-21"/>
    <property type="match status" value="1"/>
</dbReference>
<proteinExistence type="inferred from homology"/>
<dbReference type="Gene3D" id="1.10.1410.40">
    <property type="match status" value="1"/>
</dbReference>
<dbReference type="InterPro" id="IPR046906">
    <property type="entry name" value="Mab-21_HhH/H2TH-like"/>
</dbReference>
<dbReference type="AlphaFoldDB" id="A0A9N9MVZ3"/>
<evidence type="ECO:0000259" key="16">
    <source>
        <dbReference type="Pfam" id="PF20266"/>
    </source>
</evidence>
<dbReference type="PANTHER" id="PTHR10656:SF42">
    <property type="entry name" value="CYCLIC GMP-AMP SYNTHASE-LIKE PROTEIN-RELATED"/>
    <property type="match status" value="1"/>
</dbReference>
<dbReference type="GO" id="GO:0046872">
    <property type="term" value="F:metal ion binding"/>
    <property type="evidence" value="ECO:0007669"/>
    <property type="project" value="UniProtKB-KW"/>
</dbReference>
<evidence type="ECO:0000256" key="5">
    <source>
        <dbReference type="ARBA" id="ARBA00022695"/>
    </source>
</evidence>
<feature type="compositionally biased region" description="Low complexity" evidence="13">
    <location>
        <begin position="405"/>
        <end position="430"/>
    </location>
</feature>
<accession>A0A9N9MVZ3</accession>
<keyword evidence="8" id="KW-0067">ATP-binding</keyword>
<dbReference type="PANTHER" id="PTHR10656">
    <property type="entry name" value="CELL FATE DETERMINING PROTEIN MAB21-RELATED"/>
    <property type="match status" value="1"/>
</dbReference>
<evidence type="ECO:0000256" key="12">
    <source>
        <dbReference type="SAM" id="Coils"/>
    </source>
</evidence>
<feature type="transmembrane region" description="Helical" evidence="14">
    <location>
        <begin position="443"/>
        <end position="463"/>
    </location>
</feature>
<dbReference type="Proteomes" id="UP001152799">
    <property type="component" value="Chromosome 8"/>
</dbReference>
<feature type="coiled-coil region" evidence="12">
    <location>
        <begin position="4"/>
        <end position="31"/>
    </location>
</feature>
<sequence>MTSYKNMEQILQNINRNYIQLKTEEVKHNNEILKSTLERMIEIMKALDPLFEIIYQKPFFGGSFYDDLKVGKPDEFKIDLVMVFSKIVCQKHKTKKCGCVVAKPSNKPGFFWFKVNENFYQPLNKFIVDEYMRTDLILFWMQSLVTRALNLIRSECSSLYKADVEYKPPGHFSQSVSAIKLRLYGKFGHMNVDLVPAFKFGPDSWPEQGFRPNPSDKEHDFFIVPEKTSSERYWRASFPCQERELLNNKQRLKPALRLLKKMRNNLDHQISSYALKTIVLLELDSGWFNWEDTLADTFMKLLKKYRDCLNEKKIPYYWNKRNNMLDCTNDETLTNHYNEIAKKIRKIDREYMDDPFVIAKVILREGSEEYKEFRRKYGNDVMEDESTTDSEGDDLPSYDRDRFSFSDSSSSDDLNMRSSYSGSNGRSGMNQATSSSDGGLTTGLALLGVGAAAVVALGVFGALRNNNRRND</sequence>
<keyword evidence="18" id="KW-1185">Reference proteome</keyword>
<dbReference type="InterPro" id="IPR024810">
    <property type="entry name" value="MAB21L/cGLR"/>
</dbReference>
<evidence type="ECO:0000259" key="15">
    <source>
        <dbReference type="Pfam" id="PF03281"/>
    </source>
</evidence>
<keyword evidence="7" id="KW-0547">Nucleotide-binding</keyword>
<comment type="cofactor">
    <cofactor evidence="1">
        <name>Mn(2+)</name>
        <dbReference type="ChEBI" id="CHEBI:29035"/>
    </cofactor>
</comment>
<keyword evidence="10" id="KW-0342">GTP-binding</keyword>
<feature type="domain" description="Mab-21-like HhH/H2TH-like" evidence="16">
    <location>
        <begin position="252"/>
        <end position="341"/>
    </location>
</feature>
<keyword evidence="14" id="KW-0812">Transmembrane</keyword>
<feature type="domain" description="Mab-21-like nucleotidyltransferase" evidence="15">
    <location>
        <begin position="64"/>
        <end position="248"/>
    </location>
</feature>
<dbReference type="EMBL" id="OU892284">
    <property type="protein sequence ID" value="CAG9772613.1"/>
    <property type="molecule type" value="Genomic_DNA"/>
</dbReference>
<keyword evidence="6" id="KW-0479">Metal-binding</keyword>
<dbReference type="InterPro" id="IPR046903">
    <property type="entry name" value="Mab-21-like_nuc_Trfase"/>
</dbReference>